<dbReference type="RefSeq" id="WP_203221717.1">
    <property type="nucleotide sequence ID" value="NZ_JAETXL010000004.1"/>
</dbReference>
<evidence type="ECO:0000313" key="2">
    <source>
        <dbReference type="EMBL" id="MBL6276968.1"/>
    </source>
</evidence>
<comment type="caution">
    <text evidence="2">The sequence shown here is derived from an EMBL/GenBank/DDBJ whole genome shotgun (WGS) entry which is preliminary data.</text>
</comment>
<proteinExistence type="predicted"/>
<dbReference type="SUPFAM" id="SSF50939">
    <property type="entry name" value="Sialidases"/>
    <property type="match status" value="1"/>
</dbReference>
<evidence type="ECO:0000313" key="3">
    <source>
        <dbReference type="Proteomes" id="UP000661193"/>
    </source>
</evidence>
<dbReference type="Gene3D" id="2.130.10.10">
    <property type="entry name" value="YVTN repeat-like/Quinoprotein amine dehydrogenase"/>
    <property type="match status" value="1"/>
</dbReference>
<protein>
    <recommendedName>
        <fullName evidence="4">Exo-alpha-sialidase</fullName>
    </recommendedName>
</protein>
<sequence length="373" mass="40445">MTTRRHRWMAMAALVPTLAGCSIGDIRRPPPTPTPVPSSAAPSSPPQIAEVRGSRLAVPRQYDRPYVEFVDALRGYALFGSCDGQPPGRNCPALLWSTGDGGRSWQRLRHPKPVADNQQLYTAPGLLALWAEPYGWWTSTDDGGTFRHSPGDVAPPQWRATQGRFQISEKTGKVGRWTGRTLRPLATQPPLPALNAVALGDAVTVRDGTRYEGPLVAAGAGEDGRPYAAISWDEGRSWEPTTLPAPDGEVWLLRAEPVAGELWLIGERPDRISFPALWRLEGASWQRVRAEGQPGAGRAVPLGAGVVAVVSSRGAGALLGGRYVDLPRWPLTDRHYLRRLPDGTLFAGTSETMLLGIGHIADRSWVEVVLETT</sequence>
<evidence type="ECO:0008006" key="4">
    <source>
        <dbReference type="Google" id="ProtNLM"/>
    </source>
</evidence>
<dbReference type="InterPro" id="IPR036278">
    <property type="entry name" value="Sialidase_sf"/>
</dbReference>
<dbReference type="InterPro" id="IPR015943">
    <property type="entry name" value="WD40/YVTN_repeat-like_dom_sf"/>
</dbReference>
<organism evidence="2 3">
    <name type="scientific">Micromonospora fiedleri</name>
    <dbReference type="NCBI Taxonomy" id="1157498"/>
    <lineage>
        <taxon>Bacteria</taxon>
        <taxon>Bacillati</taxon>
        <taxon>Actinomycetota</taxon>
        <taxon>Actinomycetes</taxon>
        <taxon>Micromonosporales</taxon>
        <taxon>Micromonosporaceae</taxon>
        <taxon>Micromonospora</taxon>
    </lineage>
</organism>
<evidence type="ECO:0000256" key="1">
    <source>
        <dbReference type="SAM" id="MobiDB-lite"/>
    </source>
</evidence>
<gene>
    <name evidence="2" type="ORF">JMF97_12430</name>
</gene>
<feature type="region of interest" description="Disordered" evidence="1">
    <location>
        <begin position="23"/>
        <end position="48"/>
    </location>
</feature>
<reference evidence="2 3" key="1">
    <citation type="submission" date="2021-01" db="EMBL/GenBank/DDBJ databases">
        <title>Genome sequencing of Micromonospora fiedleri MG-37.</title>
        <authorList>
            <person name="Moreland P.E.J."/>
            <person name="Stach J.E.M."/>
        </authorList>
    </citation>
    <scope>NUCLEOTIDE SEQUENCE [LARGE SCALE GENOMIC DNA]</scope>
    <source>
        <strain evidence="2 3">MG-37</strain>
    </source>
</reference>
<dbReference type="EMBL" id="JAETXL010000004">
    <property type="protein sequence ID" value="MBL6276968.1"/>
    <property type="molecule type" value="Genomic_DNA"/>
</dbReference>
<dbReference type="Proteomes" id="UP000661193">
    <property type="component" value="Unassembled WGS sequence"/>
</dbReference>
<accession>A0ABS1UMV6</accession>
<name>A0ABS1UMV6_9ACTN</name>
<keyword evidence="3" id="KW-1185">Reference proteome</keyword>
<dbReference type="PROSITE" id="PS51257">
    <property type="entry name" value="PROKAR_LIPOPROTEIN"/>
    <property type="match status" value="1"/>
</dbReference>